<feature type="region of interest" description="Disordered" evidence="3">
    <location>
        <begin position="105"/>
        <end position="131"/>
    </location>
</feature>
<keyword evidence="1 2" id="KW-0694">RNA-binding</keyword>
<sequence length="131" mass="15068">MKKTQPDTVRLDKWLWAARFFKTRSLAAKAVNGGKVHLNGARTKAARAVKAGDDLFITRGGVEFKVKVLGLSLYRRPAVEARLLYEEYEESIKAREEKRELRRMFNAGFSSPSKKPGKRDRRKIKEFVRKG</sequence>
<dbReference type="PIRSF" id="PIRSF016821">
    <property type="entry name" value="HSP15"/>
    <property type="match status" value="1"/>
</dbReference>
<evidence type="ECO:0000313" key="5">
    <source>
        <dbReference type="EMBL" id="BCL60297.1"/>
    </source>
</evidence>
<dbReference type="Pfam" id="PF01479">
    <property type="entry name" value="S4"/>
    <property type="match status" value="1"/>
</dbReference>
<keyword evidence="6" id="KW-1185">Reference proteome</keyword>
<reference evidence="5" key="1">
    <citation type="submission" date="2020-09" db="EMBL/GenBank/DDBJ databases">
        <title>Desulfogranum mesoprofundum gen. nov., sp. nov., a novel mesophilic, sulfate-reducing chemolithoautotroph isolated from a deep-sea hydrothermal vent chimney in the Suiyo Seamount.</title>
        <authorList>
            <person name="Hashimoto Y."/>
            <person name="Nakagawa S."/>
        </authorList>
    </citation>
    <scope>NUCLEOTIDE SEQUENCE</scope>
    <source>
        <strain evidence="5">KT2</strain>
    </source>
</reference>
<gene>
    <name evidence="5" type="ORF">DGMP_09900</name>
</gene>
<evidence type="ECO:0000256" key="3">
    <source>
        <dbReference type="SAM" id="MobiDB-lite"/>
    </source>
</evidence>
<dbReference type="KEGG" id="dbk:DGMP_09900"/>
<dbReference type="InterPro" id="IPR025708">
    <property type="entry name" value="HSP15"/>
</dbReference>
<feature type="domain" description="RNA-binding S4" evidence="4">
    <location>
        <begin position="9"/>
        <end position="70"/>
    </location>
</feature>
<dbReference type="GO" id="GO:0003723">
    <property type="term" value="F:RNA binding"/>
    <property type="evidence" value="ECO:0007669"/>
    <property type="project" value="UniProtKB-KW"/>
</dbReference>
<evidence type="ECO:0000259" key="4">
    <source>
        <dbReference type="SMART" id="SM00363"/>
    </source>
</evidence>
<dbReference type="InterPro" id="IPR002942">
    <property type="entry name" value="S4_RNA-bd"/>
</dbReference>
<protein>
    <submittedName>
        <fullName evidence="5">RNA-binding protein</fullName>
    </submittedName>
</protein>
<organism evidence="5 6">
    <name type="scientific">Desulfomarina profundi</name>
    <dbReference type="NCBI Taxonomy" id="2772557"/>
    <lineage>
        <taxon>Bacteria</taxon>
        <taxon>Pseudomonadati</taxon>
        <taxon>Thermodesulfobacteriota</taxon>
        <taxon>Desulfobulbia</taxon>
        <taxon>Desulfobulbales</taxon>
        <taxon>Desulfobulbaceae</taxon>
        <taxon>Desulfomarina</taxon>
    </lineage>
</organism>
<evidence type="ECO:0000256" key="1">
    <source>
        <dbReference type="ARBA" id="ARBA00022884"/>
    </source>
</evidence>
<dbReference type="EMBL" id="AP024086">
    <property type="protein sequence ID" value="BCL60297.1"/>
    <property type="molecule type" value="Genomic_DNA"/>
</dbReference>
<dbReference type="SMART" id="SM00363">
    <property type="entry name" value="S4"/>
    <property type="match status" value="1"/>
</dbReference>
<evidence type="ECO:0000313" key="6">
    <source>
        <dbReference type="Proteomes" id="UP000826725"/>
    </source>
</evidence>
<accession>A0A8D5FES8</accession>
<dbReference type="RefSeq" id="WP_407929096.1">
    <property type="nucleotide sequence ID" value="NZ_AP024086.1"/>
</dbReference>
<proteinExistence type="predicted"/>
<dbReference type="Proteomes" id="UP000826725">
    <property type="component" value="Chromosome"/>
</dbReference>
<dbReference type="PROSITE" id="PS50889">
    <property type="entry name" value="S4"/>
    <property type="match status" value="1"/>
</dbReference>
<dbReference type="CDD" id="cd00165">
    <property type="entry name" value="S4"/>
    <property type="match status" value="1"/>
</dbReference>
<name>A0A8D5FES8_9BACT</name>
<evidence type="ECO:0000256" key="2">
    <source>
        <dbReference type="PROSITE-ProRule" id="PRU00182"/>
    </source>
</evidence>
<dbReference type="AlphaFoldDB" id="A0A8D5FES8"/>